<name>A0ABR4APK2_9LECA</name>
<evidence type="ECO:0000313" key="2">
    <source>
        <dbReference type="EMBL" id="KAL2047668.1"/>
    </source>
</evidence>
<dbReference type="Pfam" id="PF14420">
    <property type="entry name" value="Clr5"/>
    <property type="match status" value="1"/>
</dbReference>
<dbReference type="EMBL" id="JBEFKJ010000002">
    <property type="protein sequence ID" value="KAL2047668.1"/>
    <property type="molecule type" value="Genomic_DNA"/>
</dbReference>
<organism evidence="2 3">
    <name type="scientific">Stereocaulon virgatum</name>
    <dbReference type="NCBI Taxonomy" id="373712"/>
    <lineage>
        <taxon>Eukaryota</taxon>
        <taxon>Fungi</taxon>
        <taxon>Dikarya</taxon>
        <taxon>Ascomycota</taxon>
        <taxon>Pezizomycotina</taxon>
        <taxon>Lecanoromycetes</taxon>
        <taxon>OSLEUM clade</taxon>
        <taxon>Lecanoromycetidae</taxon>
        <taxon>Lecanorales</taxon>
        <taxon>Lecanorineae</taxon>
        <taxon>Stereocaulaceae</taxon>
        <taxon>Stereocaulon</taxon>
    </lineage>
</organism>
<evidence type="ECO:0000259" key="1">
    <source>
        <dbReference type="Pfam" id="PF14420"/>
    </source>
</evidence>
<sequence>MADEHSEYSVYTSFTNNQAIHWPSSNAFQLETIAAPRWPHSAFDTSLATAGSNHTPLNLEYHGYPVEIPFAGIQNDGILTHIPLDDARNSMTTSTPRSNAYATGKDWTKHRPSIKKLYVDEKKTLADVMHIMESRHGFKATKKMYKSRITQWNLSKKNKENEMRAIARKRKLRRDQGKLSSFRVRGRSVDSDEEVRYWRRKGVTVDDVIAQRTMSRTPESVQVSTRIHSPVLTSAEPAISEQLFRSIQDYIAGSFDARTWVTIGPFSRCYSTKTNWPTDGLRISFSCIEACRLFSKDHFQKGGQILLAATAGLKNKLLAEDPYMLFEMCMTMFHMHRWRRDEIATAILRQIYGLSEIVLADEHPLRRIWAWLLSVASSQYEDLIYRCIQIMADQFESCIGSMHISTMNCRLNLAIIMRDLGPTGQDMCCCIYQPE</sequence>
<proteinExistence type="predicted"/>
<dbReference type="PANTHER" id="PTHR38788">
    <property type="entry name" value="CLR5 DOMAIN-CONTAINING PROTEIN"/>
    <property type="match status" value="1"/>
</dbReference>
<gene>
    <name evidence="2" type="ORF">N7G274_000710</name>
</gene>
<dbReference type="Proteomes" id="UP001590950">
    <property type="component" value="Unassembled WGS sequence"/>
</dbReference>
<comment type="caution">
    <text evidence="2">The sequence shown here is derived from an EMBL/GenBank/DDBJ whole genome shotgun (WGS) entry which is preliminary data.</text>
</comment>
<dbReference type="InterPro" id="IPR025676">
    <property type="entry name" value="Clr5_dom"/>
</dbReference>
<accession>A0ABR4APK2</accession>
<protein>
    <recommendedName>
        <fullName evidence="1">Clr5 domain-containing protein</fullName>
    </recommendedName>
</protein>
<feature type="domain" description="Clr5" evidence="1">
    <location>
        <begin position="105"/>
        <end position="156"/>
    </location>
</feature>
<evidence type="ECO:0000313" key="3">
    <source>
        <dbReference type="Proteomes" id="UP001590950"/>
    </source>
</evidence>
<keyword evidence="3" id="KW-1185">Reference proteome</keyword>
<reference evidence="2 3" key="1">
    <citation type="submission" date="2024-09" db="EMBL/GenBank/DDBJ databases">
        <title>Rethinking Asexuality: The Enigmatic Case of Functional Sexual Genes in Lepraria (Stereocaulaceae).</title>
        <authorList>
            <person name="Doellman M."/>
            <person name="Sun Y."/>
            <person name="Barcenas-Pena A."/>
            <person name="Lumbsch H.T."/>
            <person name="Grewe F."/>
        </authorList>
    </citation>
    <scope>NUCLEOTIDE SEQUENCE [LARGE SCALE GENOMIC DNA]</scope>
    <source>
        <strain evidence="2 3">Mercado 3170</strain>
    </source>
</reference>
<dbReference type="PANTHER" id="PTHR38788:SF3">
    <property type="entry name" value="CLR5 DOMAIN-CONTAINING PROTEIN"/>
    <property type="match status" value="1"/>
</dbReference>